<keyword evidence="1" id="KW-0812">Transmembrane</keyword>
<gene>
    <name evidence="3" type="ORF">DFR74_106203</name>
</gene>
<evidence type="ECO:0000313" key="3">
    <source>
        <dbReference type="EMBL" id="RBO90318.1"/>
    </source>
</evidence>
<sequence length="314" mass="33802">MTRVWVSRVALGLGWCALAAGVAGIVLYFVRWPWELPVLAASGATYLMLGAVFGLLLFLLAKGWRSAAVAGVAVAVVLWTQLPFFVSDGRAATGPELRVLQSNLLVGAADLSAVAREVRERRVDVLTLQELTPEAAERLTAELADELPYHYLEPGSFAGGSGIFSRYPLRDNVKYDGFWMANMSATVEHPRAGAVAVFVFHPPPPVVDFEVWGAEMRRIREILDGHSGPAVVGADFNATRDHSAFRDLIAGPFDDAAALAGAGLLPTYPTDKRWGPVLGIDHILVSGGTADEVSSVTIPRSDHRALYATLRLND</sequence>
<accession>A0A366DM76</accession>
<dbReference type="SUPFAM" id="SSF56219">
    <property type="entry name" value="DNase I-like"/>
    <property type="match status" value="1"/>
</dbReference>
<dbReference type="Gene3D" id="3.60.10.10">
    <property type="entry name" value="Endonuclease/exonuclease/phosphatase"/>
    <property type="match status" value="1"/>
</dbReference>
<keyword evidence="4" id="KW-1185">Reference proteome</keyword>
<keyword evidence="3" id="KW-0378">Hydrolase</keyword>
<name>A0A366DM76_9NOCA</name>
<dbReference type="InterPro" id="IPR005135">
    <property type="entry name" value="Endo/exonuclease/phosphatase"/>
</dbReference>
<dbReference type="GO" id="GO:0004519">
    <property type="term" value="F:endonuclease activity"/>
    <property type="evidence" value="ECO:0007669"/>
    <property type="project" value="UniProtKB-KW"/>
</dbReference>
<dbReference type="OrthoDB" id="2340043at2"/>
<evidence type="ECO:0000259" key="2">
    <source>
        <dbReference type="Pfam" id="PF03372"/>
    </source>
</evidence>
<keyword evidence="1" id="KW-1133">Transmembrane helix</keyword>
<reference evidence="3 4" key="1">
    <citation type="submission" date="2018-06" db="EMBL/GenBank/DDBJ databases">
        <title>Genomic Encyclopedia of Type Strains, Phase IV (KMG-IV): sequencing the most valuable type-strain genomes for metagenomic binning, comparative biology and taxonomic classification.</title>
        <authorList>
            <person name="Goeker M."/>
        </authorList>
    </citation>
    <scope>NUCLEOTIDE SEQUENCE [LARGE SCALE GENOMIC DNA]</scope>
    <source>
        <strain evidence="3 4">DSM 44599</strain>
    </source>
</reference>
<comment type="caution">
    <text evidence="3">The sequence shown here is derived from an EMBL/GenBank/DDBJ whole genome shotgun (WGS) entry which is preliminary data.</text>
</comment>
<evidence type="ECO:0000313" key="4">
    <source>
        <dbReference type="Proteomes" id="UP000252586"/>
    </source>
</evidence>
<feature type="transmembrane region" description="Helical" evidence="1">
    <location>
        <begin position="9"/>
        <end position="30"/>
    </location>
</feature>
<dbReference type="Proteomes" id="UP000252586">
    <property type="component" value="Unassembled WGS sequence"/>
</dbReference>
<feature type="domain" description="Endonuclease/exonuclease/phosphatase" evidence="2">
    <location>
        <begin position="101"/>
        <end position="303"/>
    </location>
</feature>
<keyword evidence="3" id="KW-0540">Nuclease</keyword>
<feature type="transmembrane region" description="Helical" evidence="1">
    <location>
        <begin position="36"/>
        <end position="60"/>
    </location>
</feature>
<protein>
    <submittedName>
        <fullName evidence="3">Endonuclease/exonuclease/phosphatase (EEP) superfamily protein YafD</fullName>
    </submittedName>
</protein>
<dbReference type="Pfam" id="PF03372">
    <property type="entry name" value="Exo_endo_phos"/>
    <property type="match status" value="1"/>
</dbReference>
<organism evidence="3 4">
    <name type="scientific">Nocardia puris</name>
    <dbReference type="NCBI Taxonomy" id="208602"/>
    <lineage>
        <taxon>Bacteria</taxon>
        <taxon>Bacillati</taxon>
        <taxon>Actinomycetota</taxon>
        <taxon>Actinomycetes</taxon>
        <taxon>Mycobacteriales</taxon>
        <taxon>Nocardiaceae</taxon>
        <taxon>Nocardia</taxon>
    </lineage>
</organism>
<proteinExistence type="predicted"/>
<dbReference type="InterPro" id="IPR036691">
    <property type="entry name" value="Endo/exonu/phosph_ase_sf"/>
</dbReference>
<keyword evidence="1" id="KW-0472">Membrane</keyword>
<dbReference type="AlphaFoldDB" id="A0A366DM76"/>
<dbReference type="STRING" id="1210090.GCA_001613185_04665"/>
<keyword evidence="3" id="KW-0269">Exonuclease</keyword>
<evidence type="ECO:0000256" key="1">
    <source>
        <dbReference type="SAM" id="Phobius"/>
    </source>
</evidence>
<keyword evidence="3" id="KW-0255">Endonuclease</keyword>
<dbReference type="GO" id="GO:0004527">
    <property type="term" value="F:exonuclease activity"/>
    <property type="evidence" value="ECO:0007669"/>
    <property type="project" value="UniProtKB-KW"/>
</dbReference>
<feature type="transmembrane region" description="Helical" evidence="1">
    <location>
        <begin position="67"/>
        <end position="86"/>
    </location>
</feature>
<dbReference type="RefSeq" id="WP_067511335.1">
    <property type="nucleotide sequence ID" value="NZ_CP107943.1"/>
</dbReference>
<dbReference type="EMBL" id="QNRE01000006">
    <property type="protein sequence ID" value="RBO90318.1"/>
    <property type="molecule type" value="Genomic_DNA"/>
</dbReference>